<dbReference type="EMBL" id="CAJPVJ010003889">
    <property type="protein sequence ID" value="CAG2168050.1"/>
    <property type="molecule type" value="Genomic_DNA"/>
</dbReference>
<evidence type="ECO:0000259" key="1">
    <source>
        <dbReference type="Pfam" id="PF20146"/>
    </source>
</evidence>
<dbReference type="OrthoDB" id="6514995at2759"/>
<evidence type="ECO:0000313" key="2">
    <source>
        <dbReference type="EMBL" id="CAD7649935.1"/>
    </source>
</evidence>
<dbReference type="AlphaFoldDB" id="A0A7R9M0D3"/>
<dbReference type="EMBL" id="OC918714">
    <property type="protein sequence ID" value="CAD7649935.1"/>
    <property type="molecule type" value="Genomic_DNA"/>
</dbReference>
<name>A0A7R9M0D3_9ACAR</name>
<evidence type="ECO:0000313" key="3">
    <source>
        <dbReference type="Proteomes" id="UP000728032"/>
    </source>
</evidence>
<dbReference type="Pfam" id="PF20146">
    <property type="entry name" value="NRF"/>
    <property type="match status" value="1"/>
</dbReference>
<proteinExistence type="predicted"/>
<feature type="domain" description="Nose resistant-to-fluoxetine protein N-terminal" evidence="1">
    <location>
        <begin position="36"/>
        <end position="94"/>
    </location>
</feature>
<keyword evidence="3" id="KW-1185">Reference proteome</keyword>
<gene>
    <name evidence="2" type="ORF">ONB1V03_LOCUS7544</name>
</gene>
<organism evidence="2">
    <name type="scientific">Oppiella nova</name>
    <dbReference type="NCBI Taxonomy" id="334625"/>
    <lineage>
        <taxon>Eukaryota</taxon>
        <taxon>Metazoa</taxon>
        <taxon>Ecdysozoa</taxon>
        <taxon>Arthropoda</taxon>
        <taxon>Chelicerata</taxon>
        <taxon>Arachnida</taxon>
        <taxon>Acari</taxon>
        <taxon>Acariformes</taxon>
        <taxon>Sarcoptiformes</taxon>
        <taxon>Oribatida</taxon>
        <taxon>Brachypylina</taxon>
        <taxon>Oppioidea</taxon>
        <taxon>Oppiidae</taxon>
        <taxon>Oppiella</taxon>
    </lineage>
</organism>
<accession>A0A7R9M0D3</accession>
<dbReference type="InterPro" id="IPR006621">
    <property type="entry name" value="Nose-resist-to-fluoxetine_N"/>
</dbReference>
<reference evidence="2" key="1">
    <citation type="submission" date="2020-11" db="EMBL/GenBank/DDBJ databases">
        <authorList>
            <person name="Tran Van P."/>
        </authorList>
    </citation>
    <scope>NUCLEOTIDE SEQUENCE</scope>
</reference>
<dbReference type="Proteomes" id="UP000728032">
    <property type="component" value="Unassembled WGS sequence"/>
</dbReference>
<protein>
    <recommendedName>
        <fullName evidence="1">Nose resistant-to-fluoxetine protein N-terminal domain-containing protein</fullName>
    </recommendedName>
</protein>
<sequence length="98" mass="10685">MSASTAALIGYSSESTVGVLSAHHNTGTRFGELVECRQVIHHLLDDSLTVQQEWLFTMLDSSATLGTGILKGTTYFFGDYDECLDINSHTNENVQSKA</sequence>